<accession>A0A8E2ECJ3</accession>
<gene>
    <name evidence="1" type="ORF">K432DRAFT_295952</name>
</gene>
<organism evidence="1 2">
    <name type="scientific">Lepidopterella palustris CBS 459.81</name>
    <dbReference type="NCBI Taxonomy" id="1314670"/>
    <lineage>
        <taxon>Eukaryota</taxon>
        <taxon>Fungi</taxon>
        <taxon>Dikarya</taxon>
        <taxon>Ascomycota</taxon>
        <taxon>Pezizomycotina</taxon>
        <taxon>Dothideomycetes</taxon>
        <taxon>Pleosporomycetidae</taxon>
        <taxon>Mytilinidiales</taxon>
        <taxon>Argynnaceae</taxon>
        <taxon>Lepidopterella</taxon>
    </lineage>
</organism>
<protein>
    <submittedName>
        <fullName evidence="1">Uncharacterized protein</fullName>
    </submittedName>
</protein>
<evidence type="ECO:0000313" key="1">
    <source>
        <dbReference type="EMBL" id="OCK81249.1"/>
    </source>
</evidence>
<reference evidence="1 2" key="1">
    <citation type="journal article" date="2016" name="Nat. Commun.">
        <title>Ectomycorrhizal ecology is imprinted in the genome of the dominant symbiotic fungus Cenococcum geophilum.</title>
        <authorList>
            <consortium name="DOE Joint Genome Institute"/>
            <person name="Peter M."/>
            <person name="Kohler A."/>
            <person name="Ohm R.A."/>
            <person name="Kuo A."/>
            <person name="Krutzmann J."/>
            <person name="Morin E."/>
            <person name="Arend M."/>
            <person name="Barry K.W."/>
            <person name="Binder M."/>
            <person name="Choi C."/>
            <person name="Clum A."/>
            <person name="Copeland A."/>
            <person name="Grisel N."/>
            <person name="Haridas S."/>
            <person name="Kipfer T."/>
            <person name="LaButti K."/>
            <person name="Lindquist E."/>
            <person name="Lipzen A."/>
            <person name="Maire R."/>
            <person name="Meier B."/>
            <person name="Mihaltcheva S."/>
            <person name="Molinier V."/>
            <person name="Murat C."/>
            <person name="Poggeler S."/>
            <person name="Quandt C.A."/>
            <person name="Sperisen C."/>
            <person name="Tritt A."/>
            <person name="Tisserant E."/>
            <person name="Crous P.W."/>
            <person name="Henrissat B."/>
            <person name="Nehls U."/>
            <person name="Egli S."/>
            <person name="Spatafora J.W."/>
            <person name="Grigoriev I.V."/>
            <person name="Martin F.M."/>
        </authorList>
    </citation>
    <scope>NUCLEOTIDE SEQUENCE [LARGE SCALE GENOMIC DNA]</scope>
    <source>
        <strain evidence="1 2">CBS 459.81</strain>
    </source>
</reference>
<dbReference type="AlphaFoldDB" id="A0A8E2ECJ3"/>
<dbReference type="Proteomes" id="UP000250266">
    <property type="component" value="Unassembled WGS sequence"/>
</dbReference>
<evidence type="ECO:0000313" key="2">
    <source>
        <dbReference type="Proteomes" id="UP000250266"/>
    </source>
</evidence>
<sequence>MTRFYKVHTKELFRINNRPAPLRPNSPYQHILTRRFTGNNALIYAVPEIY</sequence>
<keyword evidence="2" id="KW-1185">Reference proteome</keyword>
<name>A0A8E2ECJ3_9PEZI</name>
<dbReference type="EMBL" id="KV744928">
    <property type="protein sequence ID" value="OCK81249.1"/>
    <property type="molecule type" value="Genomic_DNA"/>
</dbReference>
<proteinExistence type="predicted"/>